<evidence type="ECO:0000259" key="2">
    <source>
        <dbReference type="Pfam" id="PF01523"/>
    </source>
</evidence>
<evidence type="ECO:0000313" key="6">
    <source>
        <dbReference type="Proteomes" id="UP000198615"/>
    </source>
</evidence>
<dbReference type="Proteomes" id="UP000198615">
    <property type="component" value="Unassembled WGS sequence"/>
</dbReference>
<keyword evidence="6" id="KW-1185">Reference proteome</keyword>
<dbReference type="Pfam" id="PF01523">
    <property type="entry name" value="PmbA_TldD_1st"/>
    <property type="match status" value="1"/>
</dbReference>
<accession>A0A8G2BHK3</accession>
<gene>
    <name evidence="5" type="ORF">SAMN05660686_02219</name>
</gene>
<comment type="caution">
    <text evidence="5">The sequence shown here is derived from an EMBL/GenBank/DDBJ whole genome shotgun (WGS) entry which is preliminary data.</text>
</comment>
<feature type="domain" description="Metalloprotease TldD/E C-terminal" evidence="3">
    <location>
        <begin position="229"/>
        <end position="445"/>
    </location>
</feature>
<dbReference type="GO" id="GO:0006508">
    <property type="term" value="P:proteolysis"/>
    <property type="evidence" value="ECO:0007669"/>
    <property type="project" value="InterPro"/>
</dbReference>
<dbReference type="Pfam" id="PF19289">
    <property type="entry name" value="PmbA_TldD_3rd"/>
    <property type="match status" value="1"/>
</dbReference>
<dbReference type="InterPro" id="IPR035068">
    <property type="entry name" value="TldD/PmbA_N"/>
</dbReference>
<dbReference type="AlphaFoldDB" id="A0A8G2BHK3"/>
<dbReference type="Pfam" id="PF19290">
    <property type="entry name" value="PmbA_TldD_2nd"/>
    <property type="match status" value="1"/>
</dbReference>
<dbReference type="InterPro" id="IPR045569">
    <property type="entry name" value="Metalloprtase-TldD/E_C"/>
</dbReference>
<dbReference type="GO" id="GO:0005829">
    <property type="term" value="C:cytosol"/>
    <property type="evidence" value="ECO:0007669"/>
    <property type="project" value="TreeGrafter"/>
</dbReference>
<feature type="domain" description="Metalloprotease TldD/E central" evidence="4">
    <location>
        <begin position="117"/>
        <end position="222"/>
    </location>
</feature>
<feature type="domain" description="Metalloprotease TldD/E N-terminal" evidence="2">
    <location>
        <begin position="25"/>
        <end position="89"/>
    </location>
</feature>
<dbReference type="PANTHER" id="PTHR43421:SF1">
    <property type="entry name" value="METALLOPROTEASE PMBA"/>
    <property type="match status" value="1"/>
</dbReference>
<dbReference type="GO" id="GO:0008237">
    <property type="term" value="F:metallopeptidase activity"/>
    <property type="evidence" value="ECO:0007669"/>
    <property type="project" value="InterPro"/>
</dbReference>
<dbReference type="InterPro" id="IPR036059">
    <property type="entry name" value="TldD/PmbA_sf"/>
</dbReference>
<name>A0A8G2BHK3_9PROT</name>
<evidence type="ECO:0000259" key="3">
    <source>
        <dbReference type="Pfam" id="PF19289"/>
    </source>
</evidence>
<dbReference type="InterPro" id="IPR045570">
    <property type="entry name" value="Metalloprtase-TldD/E_cen_dom"/>
</dbReference>
<dbReference type="EMBL" id="FNBW01000006">
    <property type="protein sequence ID" value="SDF75695.1"/>
    <property type="molecule type" value="Genomic_DNA"/>
</dbReference>
<evidence type="ECO:0000256" key="1">
    <source>
        <dbReference type="ARBA" id="ARBA00005836"/>
    </source>
</evidence>
<evidence type="ECO:0000259" key="4">
    <source>
        <dbReference type="Pfam" id="PF19290"/>
    </source>
</evidence>
<dbReference type="PANTHER" id="PTHR43421">
    <property type="entry name" value="METALLOPROTEASE PMBA"/>
    <property type="match status" value="1"/>
</dbReference>
<dbReference type="Gene3D" id="3.30.2290.10">
    <property type="entry name" value="PmbA/TldD superfamily"/>
    <property type="match status" value="1"/>
</dbReference>
<comment type="similarity">
    <text evidence="1">Belongs to the peptidase U62 family.</text>
</comment>
<proteinExistence type="inferred from homology"/>
<sequence>MTDLSPHDLLADLLARAKRAGADAADAILAQGVSQSVSQRLGKPEAVERSEGKDLGLRVFVGRRQAVVSTTDFKGDALDDMIERAIAMAKVAPEDPYAGLAEPSQIARDWPRIEMFDPTEPSAETLVERARAAEDAARAVAGVTNSEGAEAGYGMTDVTLAATNGFTGAYKRSSYSLGVSVIAGTGQKMERDHDYSAKVFDADLEDPAEVGRRAGERAVRRLNPRRPKTCRVPVVMEPRAARSMLGYLASAISGSAIARGTSFLKDSMDAQLFRPEIQIHDDPHRPRGFRSKPFDAEGLATRPRAVIDGGRLTSWTLDLATARQLGLESTASAARGTGGTPGPSVSNFYMAAGSVSPQELIKDIESGFFVTEMMGTSVNLVTGDYSRGAAGYWIENGEITFPVSEMTIGGHLKEMFASLVAADDLELKYGMDSPTLRIEGLLVGGEG</sequence>
<reference evidence="5 6" key="1">
    <citation type="submission" date="2016-10" db="EMBL/GenBank/DDBJ databases">
        <authorList>
            <person name="Varghese N."/>
            <person name="Submissions S."/>
        </authorList>
    </citation>
    <scope>NUCLEOTIDE SEQUENCE [LARGE SCALE GENOMIC DNA]</scope>
    <source>
        <strain evidence="5 6">DSM 18839</strain>
    </source>
</reference>
<protein>
    <submittedName>
        <fullName evidence="5">PmbA protein</fullName>
    </submittedName>
</protein>
<dbReference type="SUPFAM" id="SSF111283">
    <property type="entry name" value="Putative modulator of DNA gyrase, PmbA/TldD"/>
    <property type="match status" value="1"/>
</dbReference>
<evidence type="ECO:0000313" key="5">
    <source>
        <dbReference type="EMBL" id="SDF75695.1"/>
    </source>
</evidence>
<dbReference type="InterPro" id="IPR002510">
    <property type="entry name" value="Metalloprtase-TldD/E_N"/>
</dbReference>
<organism evidence="5 6">
    <name type="scientific">Thalassobaculum litoreum DSM 18839</name>
    <dbReference type="NCBI Taxonomy" id="1123362"/>
    <lineage>
        <taxon>Bacteria</taxon>
        <taxon>Pseudomonadati</taxon>
        <taxon>Pseudomonadota</taxon>
        <taxon>Alphaproteobacteria</taxon>
        <taxon>Rhodospirillales</taxon>
        <taxon>Thalassobaculaceae</taxon>
        <taxon>Thalassobaculum</taxon>
    </lineage>
</organism>
<dbReference type="InterPro" id="IPR047657">
    <property type="entry name" value="PmbA"/>
</dbReference>
<dbReference type="OrthoDB" id="9803618at2"/>
<dbReference type="RefSeq" id="WP_093150275.1">
    <property type="nucleotide sequence ID" value="NZ_FNBW01000006.1"/>
</dbReference>